<evidence type="ECO:0000256" key="11">
    <source>
        <dbReference type="ARBA" id="ARBA00023303"/>
    </source>
</evidence>
<protein>
    <recommendedName>
        <fullName evidence="12">Ionotropic glutamate receptor L-glutamate and glycine-binding domain-containing protein</fullName>
    </recommendedName>
</protein>
<name>A0AAN8XBG0_HALRR</name>
<evidence type="ECO:0000313" key="13">
    <source>
        <dbReference type="EMBL" id="KAK7080267.1"/>
    </source>
</evidence>
<evidence type="ECO:0000256" key="7">
    <source>
        <dbReference type="ARBA" id="ARBA00023136"/>
    </source>
</evidence>
<evidence type="ECO:0000256" key="8">
    <source>
        <dbReference type="ARBA" id="ARBA00023170"/>
    </source>
</evidence>
<evidence type="ECO:0000256" key="6">
    <source>
        <dbReference type="ARBA" id="ARBA00023065"/>
    </source>
</evidence>
<keyword evidence="14" id="KW-1185">Reference proteome</keyword>
<evidence type="ECO:0000256" key="3">
    <source>
        <dbReference type="ARBA" id="ARBA00022475"/>
    </source>
</evidence>
<keyword evidence="7" id="KW-0472">Membrane</keyword>
<evidence type="ECO:0000256" key="9">
    <source>
        <dbReference type="ARBA" id="ARBA00023180"/>
    </source>
</evidence>
<sequence length="172" mass="19371">MAAEEFFPFVYLQQQDNGSTRATGSLIDVINIFAANLGFTYNVVRPPDGEWGLTLPNGSATGMIGMCIRQEVDFALGPFSITHPRSKVIDFSEPLYLDQSGIFLPRPSKTADYVSFLRPFTWELYQRGRVELLTFLRISGDLGSINPVERAPCEHQNTKLLTLLHQILFKNK</sequence>
<dbReference type="InterPro" id="IPR052192">
    <property type="entry name" value="Insect_Ionotropic_Sensory_Rcpt"/>
</dbReference>
<dbReference type="Pfam" id="PF10613">
    <property type="entry name" value="Lig_chan-Glu_bd"/>
    <property type="match status" value="1"/>
</dbReference>
<keyword evidence="11" id="KW-0407">Ion channel</keyword>
<evidence type="ECO:0000256" key="4">
    <source>
        <dbReference type="ARBA" id="ARBA00022692"/>
    </source>
</evidence>
<keyword evidence="3" id="KW-1003">Cell membrane</keyword>
<keyword evidence="2" id="KW-0813">Transport</keyword>
<reference evidence="13 14" key="1">
    <citation type="submission" date="2023-11" db="EMBL/GenBank/DDBJ databases">
        <title>Halocaridina rubra genome assembly.</title>
        <authorList>
            <person name="Smith C."/>
        </authorList>
    </citation>
    <scope>NUCLEOTIDE SEQUENCE [LARGE SCALE GENOMIC DNA]</scope>
    <source>
        <strain evidence="13">EP-1</strain>
        <tissue evidence="13">Whole</tissue>
    </source>
</reference>
<dbReference type="AlphaFoldDB" id="A0AAN8XBG0"/>
<keyword evidence="10" id="KW-1071">Ligand-gated ion channel</keyword>
<organism evidence="13 14">
    <name type="scientific">Halocaridina rubra</name>
    <name type="common">Hawaiian red shrimp</name>
    <dbReference type="NCBI Taxonomy" id="373956"/>
    <lineage>
        <taxon>Eukaryota</taxon>
        <taxon>Metazoa</taxon>
        <taxon>Ecdysozoa</taxon>
        <taxon>Arthropoda</taxon>
        <taxon>Crustacea</taxon>
        <taxon>Multicrustacea</taxon>
        <taxon>Malacostraca</taxon>
        <taxon>Eumalacostraca</taxon>
        <taxon>Eucarida</taxon>
        <taxon>Decapoda</taxon>
        <taxon>Pleocyemata</taxon>
        <taxon>Caridea</taxon>
        <taxon>Atyoidea</taxon>
        <taxon>Atyidae</taxon>
        <taxon>Halocaridina</taxon>
    </lineage>
</organism>
<keyword evidence="9" id="KW-0325">Glycoprotein</keyword>
<dbReference type="PANTHER" id="PTHR42643:SF24">
    <property type="entry name" value="IONOTROPIC RECEPTOR 60A"/>
    <property type="match status" value="1"/>
</dbReference>
<keyword evidence="8" id="KW-0675">Receptor</keyword>
<proteinExistence type="predicted"/>
<dbReference type="Gene3D" id="3.40.190.10">
    <property type="entry name" value="Periplasmic binding protein-like II"/>
    <property type="match status" value="1"/>
</dbReference>
<dbReference type="GO" id="GO:0005886">
    <property type="term" value="C:plasma membrane"/>
    <property type="evidence" value="ECO:0007669"/>
    <property type="project" value="UniProtKB-SubCell"/>
</dbReference>
<dbReference type="EMBL" id="JAXCGZ010006016">
    <property type="protein sequence ID" value="KAK7080267.1"/>
    <property type="molecule type" value="Genomic_DNA"/>
</dbReference>
<comment type="subcellular location">
    <subcellularLocation>
        <location evidence="1">Cell membrane</location>
        <topology evidence="1">Multi-pass membrane protein</topology>
    </subcellularLocation>
</comment>
<evidence type="ECO:0000313" key="14">
    <source>
        <dbReference type="Proteomes" id="UP001381693"/>
    </source>
</evidence>
<keyword evidence="6" id="KW-0406">Ion transport</keyword>
<feature type="domain" description="Ionotropic glutamate receptor L-glutamate and glycine-binding" evidence="12">
    <location>
        <begin position="8"/>
        <end position="69"/>
    </location>
</feature>
<keyword evidence="5" id="KW-1133">Transmembrane helix</keyword>
<evidence type="ECO:0000256" key="5">
    <source>
        <dbReference type="ARBA" id="ARBA00022989"/>
    </source>
</evidence>
<dbReference type="InterPro" id="IPR019594">
    <property type="entry name" value="Glu/Gly-bd"/>
</dbReference>
<dbReference type="Proteomes" id="UP001381693">
    <property type="component" value="Unassembled WGS sequence"/>
</dbReference>
<accession>A0AAN8XBG0</accession>
<evidence type="ECO:0000256" key="1">
    <source>
        <dbReference type="ARBA" id="ARBA00004651"/>
    </source>
</evidence>
<dbReference type="SMART" id="SM00918">
    <property type="entry name" value="Lig_chan-Glu_bd"/>
    <property type="match status" value="1"/>
</dbReference>
<evidence type="ECO:0000259" key="12">
    <source>
        <dbReference type="SMART" id="SM00918"/>
    </source>
</evidence>
<evidence type="ECO:0000256" key="2">
    <source>
        <dbReference type="ARBA" id="ARBA00022448"/>
    </source>
</evidence>
<dbReference type="PANTHER" id="PTHR42643">
    <property type="entry name" value="IONOTROPIC RECEPTOR 20A-RELATED"/>
    <property type="match status" value="1"/>
</dbReference>
<dbReference type="GO" id="GO:0015276">
    <property type="term" value="F:ligand-gated monoatomic ion channel activity"/>
    <property type="evidence" value="ECO:0007669"/>
    <property type="project" value="InterPro"/>
</dbReference>
<gene>
    <name evidence="13" type="ORF">SK128_019858</name>
</gene>
<comment type="caution">
    <text evidence="13">The sequence shown here is derived from an EMBL/GenBank/DDBJ whole genome shotgun (WGS) entry which is preliminary data.</text>
</comment>
<evidence type="ECO:0000256" key="10">
    <source>
        <dbReference type="ARBA" id="ARBA00023286"/>
    </source>
</evidence>
<keyword evidence="4" id="KW-0812">Transmembrane</keyword>
<dbReference type="SUPFAM" id="SSF53850">
    <property type="entry name" value="Periplasmic binding protein-like II"/>
    <property type="match status" value="1"/>
</dbReference>